<evidence type="ECO:0000313" key="8">
    <source>
        <dbReference type="Proteomes" id="UP000654604"/>
    </source>
</evidence>
<evidence type="ECO:0000259" key="6">
    <source>
        <dbReference type="PROSITE" id="PS50905"/>
    </source>
</evidence>
<evidence type="ECO:0000256" key="3">
    <source>
        <dbReference type="ARBA" id="ARBA00022723"/>
    </source>
</evidence>
<dbReference type="RefSeq" id="WP_193802046.1">
    <property type="nucleotide sequence ID" value="NZ_JADEWC010000057.1"/>
</dbReference>
<sequence>MQGNQDVKVSLNEVLKIKLTAINQFFLHARMCKNWGLNRLNGYEYSYSIKLMKQADKIIERVFFLEGLPNLQDLGSLLIGEDVPEILANDLTLTQDMAQSLRGAIALSENQQDYVTRDLFQELLEETEEQIDWIESQQWLIAESGLQNFLQSMM</sequence>
<dbReference type="Proteomes" id="UP000654604">
    <property type="component" value="Unassembled WGS sequence"/>
</dbReference>
<dbReference type="Pfam" id="PF00210">
    <property type="entry name" value="Ferritin"/>
    <property type="match status" value="1"/>
</dbReference>
<keyword evidence="2" id="KW-0349">Heme</keyword>
<keyword evidence="1 5" id="KW-0409">Iron storage</keyword>
<dbReference type="EC" id="1.16.3.1" evidence="5"/>
<gene>
    <name evidence="7" type="primary">bfr</name>
    <name evidence="7" type="ORF">IQ215_14150</name>
</gene>
<dbReference type="PROSITE" id="PS50905">
    <property type="entry name" value="FERRITIN_LIKE"/>
    <property type="match status" value="1"/>
</dbReference>
<comment type="function">
    <text evidence="5">Iron-storage protein, whose ferroxidase center binds Fe(2+), oxidizes it using dioxygen to Fe(3+), and participates in the subsequent Fe(3+) oxide mineral core formation within the central cavity of the BFR protein shell.</text>
</comment>
<evidence type="ECO:0000256" key="1">
    <source>
        <dbReference type="ARBA" id="ARBA00022434"/>
    </source>
</evidence>
<dbReference type="InterPro" id="IPR009078">
    <property type="entry name" value="Ferritin-like_SF"/>
</dbReference>
<evidence type="ECO:0000256" key="2">
    <source>
        <dbReference type="ARBA" id="ARBA00022617"/>
    </source>
</evidence>
<accession>A0ABR9V7G4</accession>
<dbReference type="NCBIfam" id="TIGR00754">
    <property type="entry name" value="bfr"/>
    <property type="match status" value="1"/>
</dbReference>
<dbReference type="PANTHER" id="PTHR30295">
    <property type="entry name" value="BACTERIOFERRITIN"/>
    <property type="match status" value="1"/>
</dbReference>
<dbReference type="CDD" id="cd00907">
    <property type="entry name" value="Bacterioferritin"/>
    <property type="match status" value="1"/>
</dbReference>
<feature type="domain" description="Ferritin-like diiron" evidence="6">
    <location>
        <begin position="1"/>
        <end position="145"/>
    </location>
</feature>
<evidence type="ECO:0000256" key="5">
    <source>
        <dbReference type="PIRNR" id="PIRNR002560"/>
    </source>
</evidence>
<dbReference type="Gene3D" id="1.20.1260.10">
    <property type="match status" value="1"/>
</dbReference>
<dbReference type="InterPro" id="IPR002024">
    <property type="entry name" value="Bacterioferritin"/>
</dbReference>
<evidence type="ECO:0000313" key="7">
    <source>
        <dbReference type="EMBL" id="MBE9223835.1"/>
    </source>
</evidence>
<comment type="catalytic activity">
    <reaction evidence="5">
        <text>4 Fe(2+) + O2 + 4 H(+) = 4 Fe(3+) + 2 H2O</text>
        <dbReference type="Rhea" id="RHEA:11148"/>
        <dbReference type="ChEBI" id="CHEBI:15377"/>
        <dbReference type="ChEBI" id="CHEBI:15378"/>
        <dbReference type="ChEBI" id="CHEBI:15379"/>
        <dbReference type="ChEBI" id="CHEBI:29033"/>
        <dbReference type="ChEBI" id="CHEBI:29034"/>
        <dbReference type="EC" id="1.16.3.1"/>
    </reaction>
</comment>
<keyword evidence="3 5" id="KW-0479">Metal-binding</keyword>
<reference evidence="7 8" key="1">
    <citation type="submission" date="2020-10" db="EMBL/GenBank/DDBJ databases">
        <authorList>
            <person name="Castelo-Branco R."/>
            <person name="Eusebio N."/>
            <person name="Adriana R."/>
            <person name="Vieira A."/>
            <person name="Brugerolle De Fraissinette N."/>
            <person name="Rezende De Castro R."/>
            <person name="Schneider M.P."/>
            <person name="Vasconcelos V."/>
            <person name="Leao P.N."/>
        </authorList>
    </citation>
    <scope>NUCLEOTIDE SEQUENCE [LARGE SCALE GENOMIC DNA]</scope>
    <source>
        <strain evidence="7 8">LEGE 03274</strain>
    </source>
</reference>
<keyword evidence="4 5" id="KW-0408">Iron</keyword>
<organism evidence="7 8">
    <name type="scientific">Cyanobacterium stanieri LEGE 03274</name>
    <dbReference type="NCBI Taxonomy" id="1828756"/>
    <lineage>
        <taxon>Bacteria</taxon>
        <taxon>Bacillati</taxon>
        <taxon>Cyanobacteriota</taxon>
        <taxon>Cyanophyceae</taxon>
        <taxon>Oscillatoriophycideae</taxon>
        <taxon>Chroococcales</taxon>
        <taxon>Geminocystaceae</taxon>
        <taxon>Cyanobacterium</taxon>
    </lineage>
</organism>
<dbReference type="InterPro" id="IPR012347">
    <property type="entry name" value="Ferritin-like"/>
</dbReference>
<evidence type="ECO:0000256" key="4">
    <source>
        <dbReference type="ARBA" id="ARBA00023004"/>
    </source>
</evidence>
<keyword evidence="8" id="KW-1185">Reference proteome</keyword>
<comment type="similarity">
    <text evidence="5">Belongs to the bacterioferritin family.</text>
</comment>
<dbReference type="EMBL" id="JADEWC010000057">
    <property type="protein sequence ID" value="MBE9223835.1"/>
    <property type="molecule type" value="Genomic_DNA"/>
</dbReference>
<dbReference type="PIRSF" id="PIRSF002560">
    <property type="entry name" value="Bacterioferritin"/>
    <property type="match status" value="1"/>
</dbReference>
<protein>
    <recommendedName>
        <fullName evidence="5">Bacterioferritin</fullName>
        <ecNumber evidence="5">1.16.3.1</ecNumber>
    </recommendedName>
</protein>
<proteinExistence type="inferred from homology"/>
<name>A0ABR9V7G4_9CHRO</name>
<dbReference type="PANTHER" id="PTHR30295:SF0">
    <property type="entry name" value="BACTERIOFERRITIN"/>
    <property type="match status" value="1"/>
</dbReference>
<dbReference type="SUPFAM" id="SSF47240">
    <property type="entry name" value="Ferritin-like"/>
    <property type="match status" value="1"/>
</dbReference>
<dbReference type="PRINTS" id="PR00601">
    <property type="entry name" value="BACFERRITIN"/>
</dbReference>
<comment type="caution">
    <text evidence="7">The sequence shown here is derived from an EMBL/GenBank/DDBJ whole genome shotgun (WGS) entry which is preliminary data.</text>
</comment>
<dbReference type="InterPro" id="IPR008331">
    <property type="entry name" value="Ferritin_DPS_dom"/>
</dbReference>
<dbReference type="InterPro" id="IPR009040">
    <property type="entry name" value="Ferritin-like_diiron"/>
</dbReference>